<evidence type="ECO:0000313" key="1">
    <source>
        <dbReference type="EMBL" id="SVA37536.1"/>
    </source>
</evidence>
<sequence length="44" mass="5387">MELIMTLLETLKKVEKFILGNDKQKVDKKDRDHWKKYRKPKLNS</sequence>
<gene>
    <name evidence="1" type="ORF">METZ01_LOCUS90390</name>
</gene>
<accession>A0A381VAY6</accession>
<dbReference type="EMBL" id="UINC01008335">
    <property type="protein sequence ID" value="SVA37536.1"/>
    <property type="molecule type" value="Genomic_DNA"/>
</dbReference>
<name>A0A381VAY6_9ZZZZ</name>
<dbReference type="AlphaFoldDB" id="A0A381VAY6"/>
<reference evidence="1" key="1">
    <citation type="submission" date="2018-05" db="EMBL/GenBank/DDBJ databases">
        <authorList>
            <person name="Lanie J.A."/>
            <person name="Ng W.-L."/>
            <person name="Kazmierczak K.M."/>
            <person name="Andrzejewski T.M."/>
            <person name="Davidsen T.M."/>
            <person name="Wayne K.J."/>
            <person name="Tettelin H."/>
            <person name="Glass J.I."/>
            <person name="Rusch D."/>
            <person name="Podicherti R."/>
            <person name="Tsui H.-C.T."/>
            <person name="Winkler M.E."/>
        </authorList>
    </citation>
    <scope>NUCLEOTIDE SEQUENCE</scope>
</reference>
<proteinExistence type="predicted"/>
<organism evidence="1">
    <name type="scientific">marine metagenome</name>
    <dbReference type="NCBI Taxonomy" id="408172"/>
    <lineage>
        <taxon>unclassified sequences</taxon>
        <taxon>metagenomes</taxon>
        <taxon>ecological metagenomes</taxon>
    </lineage>
</organism>
<protein>
    <submittedName>
        <fullName evidence="1">Uncharacterized protein</fullName>
    </submittedName>
</protein>